<evidence type="ECO:0000313" key="1">
    <source>
        <dbReference type="EMBL" id="GKT52164.1"/>
    </source>
</evidence>
<proteinExistence type="predicted"/>
<comment type="caution">
    <text evidence="1">The sequence shown here is derived from an EMBL/GenBank/DDBJ whole genome shotgun (WGS) entry which is preliminary data.</text>
</comment>
<name>A0AA37PHB9_9PEZI</name>
<sequence>MNSGFPRRAAPALGLRVFPHGAAPAADDTACDQLRWTFDNIAQIVLTLVWKHDGHMLYDTCENVFVSDLSLQGAYTKDLRARFRTMRDKNEIPEGVHRDCFLVTDTQTPTCDYIAQKKEYRGGDEWVPYVNAFDSDFDETTEPPEGGFAGQISVPLPKVFD</sequence>
<evidence type="ECO:0000313" key="2">
    <source>
        <dbReference type="Proteomes" id="UP001055115"/>
    </source>
</evidence>
<protein>
    <submittedName>
        <fullName evidence="1">Uncharacterized protein</fullName>
    </submittedName>
</protein>
<dbReference type="AlphaFoldDB" id="A0AA37PHB9"/>
<dbReference type="Proteomes" id="UP001055115">
    <property type="component" value="Unassembled WGS sequence"/>
</dbReference>
<reference evidence="1 2" key="1">
    <citation type="submission" date="2022-03" db="EMBL/GenBank/DDBJ databases">
        <title>Genome data of Colletotrichum spp.</title>
        <authorList>
            <person name="Utami Y.D."/>
            <person name="Hiruma K."/>
        </authorList>
    </citation>
    <scope>NUCLEOTIDE SEQUENCE [LARGE SCALE GENOMIC DNA]</scope>
    <source>
        <strain evidence="1 2">MAFF 239500</strain>
    </source>
</reference>
<gene>
    <name evidence="1" type="ORF">ColSpa_12345</name>
</gene>
<keyword evidence="2" id="KW-1185">Reference proteome</keyword>
<dbReference type="RefSeq" id="XP_049134514.1">
    <property type="nucleotide sequence ID" value="XM_049278557.1"/>
</dbReference>
<dbReference type="GeneID" id="73333147"/>
<accession>A0AA37PHB9</accession>
<organism evidence="1 2">
    <name type="scientific">Colletotrichum spaethianum</name>
    <dbReference type="NCBI Taxonomy" id="700344"/>
    <lineage>
        <taxon>Eukaryota</taxon>
        <taxon>Fungi</taxon>
        <taxon>Dikarya</taxon>
        <taxon>Ascomycota</taxon>
        <taxon>Pezizomycotina</taxon>
        <taxon>Sordariomycetes</taxon>
        <taxon>Hypocreomycetidae</taxon>
        <taxon>Glomerellales</taxon>
        <taxon>Glomerellaceae</taxon>
        <taxon>Colletotrichum</taxon>
        <taxon>Colletotrichum spaethianum species complex</taxon>
    </lineage>
</organism>
<dbReference type="EMBL" id="BQXU01000062">
    <property type="protein sequence ID" value="GKT52164.1"/>
    <property type="molecule type" value="Genomic_DNA"/>
</dbReference>